<reference evidence="2" key="1">
    <citation type="submission" date="2020-05" db="EMBL/GenBank/DDBJ databases">
        <title>The first insight into the ecology of ammonia-tolerant syntrophic propionate oxidizing bacteria.</title>
        <authorList>
            <person name="Singh A."/>
            <person name="Schnurer A."/>
            <person name="Westerholm M."/>
        </authorList>
    </citation>
    <scope>NUCLEOTIDE SEQUENCE</scope>
    <source>
        <strain evidence="2">MAG54</strain>
    </source>
</reference>
<evidence type="ECO:0000313" key="3">
    <source>
        <dbReference type="Proteomes" id="UP000737555"/>
    </source>
</evidence>
<gene>
    <name evidence="2" type="primary">ftsA</name>
    <name evidence="2" type="ORF">HQQ74_08510</name>
</gene>
<dbReference type="InterPro" id="IPR000873">
    <property type="entry name" value="AMP-dep_synth/lig_dom"/>
</dbReference>
<organism evidence="2 3">
    <name type="scientific">Methanoculleus bourgensis</name>
    <dbReference type="NCBI Taxonomy" id="83986"/>
    <lineage>
        <taxon>Archaea</taxon>
        <taxon>Methanobacteriati</taxon>
        <taxon>Methanobacteriota</taxon>
        <taxon>Stenosarchaea group</taxon>
        <taxon>Methanomicrobia</taxon>
        <taxon>Methanomicrobiales</taxon>
        <taxon>Methanomicrobiaceae</taxon>
        <taxon>Methanoculleus</taxon>
    </lineage>
</organism>
<proteinExistence type="predicted"/>
<evidence type="ECO:0000259" key="1">
    <source>
        <dbReference type="Pfam" id="PF00501"/>
    </source>
</evidence>
<dbReference type="InterPro" id="IPR017720">
    <property type="entry name" value="Coenzyme_F390_Synthase"/>
</dbReference>
<feature type="domain" description="AMP-dependent synthetase/ligase" evidence="1">
    <location>
        <begin position="89"/>
        <end position="288"/>
    </location>
</feature>
<dbReference type="EMBL" id="JABMJE010000132">
    <property type="protein sequence ID" value="NQS78724.1"/>
    <property type="molecule type" value="Genomic_DNA"/>
</dbReference>
<dbReference type="PANTHER" id="PTHR43845">
    <property type="entry name" value="BLR5969 PROTEIN"/>
    <property type="match status" value="1"/>
</dbReference>
<dbReference type="InterPro" id="IPR042099">
    <property type="entry name" value="ANL_N_sf"/>
</dbReference>
<accession>A0A8T7HBG3</accession>
<dbReference type="Gene3D" id="3.40.50.12780">
    <property type="entry name" value="N-terminal domain of ligase-like"/>
    <property type="match status" value="1"/>
</dbReference>
<dbReference type="NCBIfam" id="TIGR03335">
    <property type="entry name" value="F390_ftsA"/>
    <property type="match status" value="1"/>
</dbReference>
<comment type="caution">
    <text evidence="2">The sequence shown here is derived from an EMBL/GenBank/DDBJ whole genome shotgun (WGS) entry which is preliminary data.</text>
</comment>
<dbReference type="Proteomes" id="UP000737555">
    <property type="component" value="Unassembled WGS sequence"/>
</dbReference>
<dbReference type="SUPFAM" id="SSF56801">
    <property type="entry name" value="Acetyl-CoA synthetase-like"/>
    <property type="match status" value="1"/>
</dbReference>
<name>A0A8T7HBG3_9EURY</name>
<dbReference type="Pfam" id="PF00501">
    <property type="entry name" value="AMP-binding"/>
    <property type="match status" value="1"/>
</dbReference>
<evidence type="ECO:0000313" key="2">
    <source>
        <dbReference type="EMBL" id="NQS78724.1"/>
    </source>
</evidence>
<dbReference type="AlphaFoldDB" id="A0A8T7HBG3"/>
<sequence>MVMSRYHNQAVETLARPDLDALIDERVRYTVRYADEHSPFYRRWFERHNVLPEAIREHEDLRDLPIISGATIRRYQPPQAGAFCFKSVPWEAVFTINETSGTSGIPKSFFLTWEDWERYAEKYARLFVSQGFGPGDRVVVCTSYGMNVGANTMTLAARDLGVTIIPEGKCTFPVRVMAHYRPTAVIGSVFKLLRLARRMEAEGLAPRDAGVVRLVVGGESFAPESRRYLEEVWGCPVYNTYGSTEGTMCGECVCQAGLHVPEDLVHFDLYDPGMERFVRDGETGRLVYTTLLPPGGKAGTLLINYDTEDTCSVVSRERCRCGRTHMRIDYPRREAETFRIGEVPLTRVDLEAAVFQPANMVSLNGEYEAFIYGGDETGETILRVSMECVDPARVDPAAVEETFLAALFRSAPGLSTAYEDGTLRILCNITPPGGLELHRAPGRPKRIVDRR</sequence>
<dbReference type="PANTHER" id="PTHR43845:SF1">
    <property type="entry name" value="BLR5969 PROTEIN"/>
    <property type="match status" value="1"/>
</dbReference>
<protein>
    <submittedName>
        <fullName evidence="2">Coenzyme F390 synthetase</fullName>
    </submittedName>
</protein>